<keyword evidence="2" id="KW-1185">Reference proteome</keyword>
<reference evidence="1 2" key="1">
    <citation type="submission" date="2021-11" db="EMBL/GenBank/DDBJ databases">
        <title>Aliifidinibius sp. nov., a new bacterium isolated from saline soil.</title>
        <authorList>
            <person name="Galisteo C."/>
            <person name="De La Haba R."/>
            <person name="Sanchez-Porro C."/>
            <person name="Ventosa A."/>
        </authorList>
    </citation>
    <scope>NUCLEOTIDE SEQUENCE [LARGE SCALE GENOMIC DNA]</scope>
    <source>
        <strain evidence="1 2">KACC 190600</strain>
    </source>
</reference>
<dbReference type="SUPFAM" id="SSF55486">
    <property type="entry name" value="Metalloproteases ('zincins'), catalytic domain"/>
    <property type="match status" value="2"/>
</dbReference>
<dbReference type="InterPro" id="IPR024079">
    <property type="entry name" value="MetalloPept_cat_dom_sf"/>
</dbReference>
<proteinExistence type="predicted"/>
<evidence type="ECO:0008006" key="3">
    <source>
        <dbReference type="Google" id="ProtNLM"/>
    </source>
</evidence>
<dbReference type="RefSeq" id="WP_265787548.1">
    <property type="nucleotide sequence ID" value="NZ_JAJNDC010000001.1"/>
</dbReference>
<dbReference type="Gene3D" id="3.40.390.10">
    <property type="entry name" value="Collagenase (Catalytic Domain)"/>
    <property type="match status" value="1"/>
</dbReference>
<name>A0ABT3PVS8_9BACT</name>
<evidence type="ECO:0000313" key="1">
    <source>
        <dbReference type="EMBL" id="MCW9711952.1"/>
    </source>
</evidence>
<gene>
    <name evidence="1" type="ORF">LQ318_03455</name>
</gene>
<comment type="caution">
    <text evidence="1">The sequence shown here is derived from an EMBL/GenBank/DDBJ whole genome shotgun (WGS) entry which is preliminary data.</text>
</comment>
<dbReference type="Proteomes" id="UP001207337">
    <property type="component" value="Unassembled WGS sequence"/>
</dbReference>
<sequence length="321" mass="34965">MGAFLLTSCSESSIYSTTEENKSSPTIQPKAKNMNGLEDQRNLTPNSMKSLEDINDALATSGKNIRLSHAETVTLADGGATEVGQTIYANDRQKRLSSQWVPGDERRNADGNNLTYLVYEPYAPANWGTPDQVDGEPAIDSSFDTWNHIKGNAKLNIVKVPDTGLNPSYILGGSPFLADISEIGFLPPLYFELFLSPGSSENVLSVTFTFNFVDENGNPTDINNDGYADTALKEVWYNDAFLWTDSGNSGDAVDIETVALHENGHALGFGHFGKISVTDNNNKLHVSPRAVMNAIILGTQRDLLGTDKASYNNIYGNWAKN</sequence>
<evidence type="ECO:0000313" key="2">
    <source>
        <dbReference type="Proteomes" id="UP001207337"/>
    </source>
</evidence>
<accession>A0ABT3PVS8</accession>
<dbReference type="EMBL" id="JAJNDC010000001">
    <property type="protein sequence ID" value="MCW9711952.1"/>
    <property type="molecule type" value="Genomic_DNA"/>
</dbReference>
<protein>
    <recommendedName>
        <fullName evidence="3">Matrixin</fullName>
    </recommendedName>
</protein>
<organism evidence="1 2">
    <name type="scientific">Fodinibius salicampi</name>
    <dbReference type="NCBI Taxonomy" id="1920655"/>
    <lineage>
        <taxon>Bacteria</taxon>
        <taxon>Pseudomonadati</taxon>
        <taxon>Balneolota</taxon>
        <taxon>Balneolia</taxon>
        <taxon>Balneolales</taxon>
        <taxon>Balneolaceae</taxon>
        <taxon>Fodinibius</taxon>
    </lineage>
</organism>